<dbReference type="HOGENOM" id="CLU_071594_0_0_11"/>
<evidence type="ECO:0000313" key="2">
    <source>
        <dbReference type="EMBL" id="CCM64563.1"/>
    </source>
</evidence>
<name>R4Z1G1_9ACTN</name>
<comment type="similarity">
    <text evidence="1">Belongs to the Rv0495c family.</text>
</comment>
<dbReference type="STRING" id="1229780.BN381_410032"/>
<dbReference type="AlphaFoldDB" id="R4Z1G1"/>
<keyword evidence="3" id="KW-1185">Reference proteome</keyword>
<dbReference type="Proteomes" id="UP000018291">
    <property type="component" value="Unassembled WGS sequence"/>
</dbReference>
<evidence type="ECO:0000313" key="3">
    <source>
        <dbReference type="Proteomes" id="UP000018291"/>
    </source>
</evidence>
<accession>R4Z1G1</accession>
<evidence type="ECO:0000256" key="1">
    <source>
        <dbReference type="ARBA" id="ARBA00093770"/>
    </source>
</evidence>
<dbReference type="Pfam" id="PF11307">
    <property type="entry name" value="DUF3109"/>
    <property type="match status" value="1"/>
</dbReference>
<comment type="caution">
    <text evidence="2">The sequence shown here is derived from an EMBL/GenBank/DDBJ whole genome shotgun (WGS) entry which is preliminary data.</text>
</comment>
<dbReference type="EMBL" id="CANL01000036">
    <property type="protein sequence ID" value="CCM64563.1"/>
    <property type="molecule type" value="Genomic_DNA"/>
</dbReference>
<protein>
    <recommendedName>
        <fullName evidence="4">DUF3109 family protein</fullName>
    </recommendedName>
</protein>
<dbReference type="eggNOG" id="ENOG502Z8QX">
    <property type="taxonomic scope" value="Bacteria"/>
</dbReference>
<reference evidence="2 3" key="1">
    <citation type="journal article" date="2013" name="ISME J.">
        <title>Metabolic model for the filamentous 'Candidatus Microthrix parvicella' based on genomic and metagenomic analyses.</title>
        <authorList>
            <person name="Jon McIlroy S."/>
            <person name="Kristiansen R."/>
            <person name="Albertsen M."/>
            <person name="Michael Karst S."/>
            <person name="Rossetti S."/>
            <person name="Lund Nielsen J."/>
            <person name="Tandoi V."/>
            <person name="James Seviour R."/>
            <person name="Nielsen P.H."/>
        </authorList>
    </citation>
    <scope>NUCLEOTIDE SEQUENCE [LARGE SCALE GENOMIC DNA]</scope>
    <source>
        <strain evidence="2 3">RN1</strain>
    </source>
</reference>
<gene>
    <name evidence="2" type="ORF">BN381_410032</name>
</gene>
<dbReference type="InterPro" id="IPR021458">
    <property type="entry name" value="Rv0495c"/>
</dbReference>
<proteinExistence type="inferred from homology"/>
<sequence length="284" mass="31086">MGGEWLTPPIGQVGGTTVSAVNVADSAREWFSLDDDEGTWLFDVTFLASAWQCVWGQGCPGIEPEPDVTSALGCCTHGAHFGDADDRARVREAVDRLGPTQWQLRPADRRRSPFERTDEGWKTRVVDGACIFLNRHDADASAGSGPGCVLHSAAVVAGERPMDWKPEVCWQLPLRLEHHTDESGADLHTLREWRRRDWGEGGSEFGWWCTEEHLAFTGTEAVYESLRDEVVELIGPTRYRVLAGYLDGRRPGATAATGPTPVMVAHPAVRALPTDAVTKPRGAS</sequence>
<evidence type="ECO:0008006" key="4">
    <source>
        <dbReference type="Google" id="ProtNLM"/>
    </source>
</evidence>
<organism evidence="2 3">
    <name type="scientific">Candidatus Neomicrothrix parvicella RN1</name>
    <dbReference type="NCBI Taxonomy" id="1229780"/>
    <lineage>
        <taxon>Bacteria</taxon>
        <taxon>Bacillati</taxon>
        <taxon>Actinomycetota</taxon>
        <taxon>Acidimicrobiia</taxon>
        <taxon>Acidimicrobiales</taxon>
        <taxon>Microthrixaceae</taxon>
        <taxon>Candidatus Neomicrothrix</taxon>
    </lineage>
</organism>